<reference evidence="2 3" key="1">
    <citation type="submission" date="2016-10" db="EMBL/GenBank/DDBJ databases">
        <authorList>
            <person name="de Groot N.N."/>
        </authorList>
    </citation>
    <scope>NUCLEOTIDE SEQUENCE [LARGE SCALE GENOMIC DNA]</scope>
    <source>
        <strain evidence="2 3">DSM 25186</strain>
    </source>
</reference>
<accession>A0A1G9VF94</accession>
<feature type="region of interest" description="Disordered" evidence="1">
    <location>
        <begin position="483"/>
        <end position="506"/>
    </location>
</feature>
<dbReference type="STRING" id="1075417.SAMN05421823_12016"/>
<dbReference type="AlphaFoldDB" id="A0A1G9VF94"/>
<evidence type="ECO:0000313" key="3">
    <source>
        <dbReference type="Proteomes" id="UP000198510"/>
    </source>
</evidence>
<dbReference type="EMBL" id="FNFO01000020">
    <property type="protein sequence ID" value="SDM70753.1"/>
    <property type="molecule type" value="Genomic_DNA"/>
</dbReference>
<dbReference type="PANTHER" id="PTHR35399">
    <property type="entry name" value="SLR8030 PROTEIN"/>
    <property type="match status" value="1"/>
</dbReference>
<feature type="compositionally biased region" description="Polar residues" evidence="1">
    <location>
        <begin position="485"/>
        <end position="499"/>
    </location>
</feature>
<organism evidence="2 3">
    <name type="scientific">Catalinimonas alkaloidigena</name>
    <dbReference type="NCBI Taxonomy" id="1075417"/>
    <lineage>
        <taxon>Bacteria</taxon>
        <taxon>Pseudomonadati</taxon>
        <taxon>Bacteroidota</taxon>
        <taxon>Cytophagia</taxon>
        <taxon>Cytophagales</taxon>
        <taxon>Catalimonadaceae</taxon>
        <taxon>Catalinimonas</taxon>
    </lineage>
</organism>
<evidence type="ECO:0000313" key="2">
    <source>
        <dbReference type="EMBL" id="SDM70753.1"/>
    </source>
</evidence>
<evidence type="ECO:0000256" key="1">
    <source>
        <dbReference type="SAM" id="MobiDB-lite"/>
    </source>
</evidence>
<dbReference type="Proteomes" id="UP000198510">
    <property type="component" value="Unassembled WGS sequence"/>
</dbReference>
<dbReference type="RefSeq" id="WP_089688693.1">
    <property type="nucleotide sequence ID" value="NZ_FNFO01000020.1"/>
</dbReference>
<dbReference type="OrthoDB" id="9801383at2"/>
<dbReference type="InterPro" id="IPR011042">
    <property type="entry name" value="6-blade_b-propeller_TolB-like"/>
</dbReference>
<name>A0A1G9VF94_9BACT</name>
<proteinExistence type="predicted"/>
<dbReference type="Gene3D" id="2.120.10.30">
    <property type="entry name" value="TolB, C-terminal domain"/>
    <property type="match status" value="1"/>
</dbReference>
<dbReference type="PANTHER" id="PTHR35399:SF2">
    <property type="entry name" value="DUF839 DOMAIN-CONTAINING PROTEIN"/>
    <property type="match status" value="1"/>
</dbReference>
<dbReference type="SUPFAM" id="SSF63829">
    <property type="entry name" value="Calcium-dependent phosphotriesterase"/>
    <property type="match status" value="1"/>
</dbReference>
<keyword evidence="3" id="KW-1185">Reference proteome</keyword>
<protein>
    <submittedName>
        <fullName evidence="2">Uncharacterized protein</fullName>
    </submittedName>
</protein>
<gene>
    <name evidence="2" type="ORF">SAMN05421823_12016</name>
</gene>
<sequence>MKRRQFIEWLGQGAVSFTLLPYATLGGEAGFFSPKTPDIVPLSPSANDALLLAKGLRYDLLVKWGDSISAQDTFGFNNDFLCFVPIQNKSHEGILWVNHEYVDPYFMHGSLAPQSLAHVREEQYAVGGSLLHLEYAGNTWQRKPTSAYNRRLTAETMIPFHWDEPIVKATHAKGTLGNCAGGFTPWGTILTCEENYHFFYGERDHETNAIVPSERGWETFDPQPPEHYGWVVEVDPFTGKAQKHVALGRCAHECATVAMLNDGRVVVYTGDDKNDEHLYKYVSSKPRDLKEGKLYVAQLERGEWLSLDIREQPVLAAAFTSQTEVLIQLRKAAKLVGATPLDRPEDIEIDPVNGQVLVTLTNNVPKGNYFGSILKIKEHQNDHSALMFEASTLLTGGEETGFAAPDNLIFDRLGNLWFTSDISGSKMNKPPYERFKNNGLFVMPRHGKQAGQVLQIASAPVDAELTGPCFSPDGRTLFLSVQHPGEQSSQAGRWTSNWPHQGDAKPRSAVVTIQGPLLNQLQGIR</sequence>
<dbReference type="Pfam" id="PF05787">
    <property type="entry name" value="PhoX"/>
    <property type="match status" value="1"/>
</dbReference>
<dbReference type="InterPro" id="IPR008557">
    <property type="entry name" value="PhoX"/>
</dbReference>